<evidence type="ECO:0000256" key="1">
    <source>
        <dbReference type="SAM" id="MobiDB-lite"/>
    </source>
</evidence>
<sequence>MNDIKRQLLLKIGDTSDRAARVQEQIQKNKRKRVKRKPERLTYYATILAFLGMITVASILIIPNFLTEKQAQPSEESPMTVTPNEENKEEPNQEEDLTWTLREYFPSNSKSVFAGGYEDSGSTIDTIWINQFYIKQIKSNAGETFESIYRIKENKLELVYREVMEATSSTNMTFEELESLPTIEIILEAPFQAGDQYGYGGTLGEGVIVSLNEEITTPLGTFTDVMVVETTADAYRARSYYAPNYGYIKGISEYWDEEKGDYVIGLTEDITEFKHTKENDDVDNKTPESFAKTIKSDYKPEFHSTWVPSPNGGLRATIEGLGEQAGEEGIGTLVIESIETKDSLIFKLLEAEQNSQYTPKEVAWIDEQRLFVIIGYGYGMVTAGGKLYMLDIEKNEVKPIITDLTNKEEVMSVKVNEDGTFTYHLHVYDTDAMESSESHIEEETLPLPKP</sequence>
<comment type="caution">
    <text evidence="3">The sequence shown here is derived from an EMBL/GenBank/DDBJ whole genome shotgun (WGS) entry which is preliminary data.</text>
</comment>
<evidence type="ECO:0000313" key="3">
    <source>
        <dbReference type="EMBL" id="MBD7944764.1"/>
    </source>
</evidence>
<dbReference type="EMBL" id="JACSQO010000005">
    <property type="protein sequence ID" value="MBD7944764.1"/>
    <property type="molecule type" value="Genomic_DNA"/>
</dbReference>
<dbReference type="InterPro" id="IPR028102">
    <property type="entry name" value="DUF4652"/>
</dbReference>
<dbReference type="Gene3D" id="2.40.128.660">
    <property type="entry name" value="Uncharacterised protein PF15525, DUF4652"/>
    <property type="match status" value="1"/>
</dbReference>
<dbReference type="Pfam" id="PF15525">
    <property type="entry name" value="DUF4652"/>
    <property type="match status" value="1"/>
</dbReference>
<keyword evidence="2" id="KW-0472">Membrane</keyword>
<proteinExistence type="predicted"/>
<keyword evidence="2" id="KW-0812">Transmembrane</keyword>
<name>A0ABR8RAE1_9BACI</name>
<keyword evidence="2" id="KW-1133">Transmembrane helix</keyword>
<protein>
    <submittedName>
        <fullName evidence="3">DUF4652 domain-containing protein</fullName>
    </submittedName>
</protein>
<reference evidence="3 4" key="1">
    <citation type="submission" date="2020-08" db="EMBL/GenBank/DDBJ databases">
        <title>A Genomic Blueprint of the Chicken Gut Microbiome.</title>
        <authorList>
            <person name="Gilroy R."/>
            <person name="Ravi A."/>
            <person name="Getino M."/>
            <person name="Pursley I."/>
            <person name="Horton D.L."/>
            <person name="Alikhan N.-F."/>
            <person name="Baker D."/>
            <person name="Gharbi K."/>
            <person name="Hall N."/>
            <person name="Watson M."/>
            <person name="Adriaenssens E.M."/>
            <person name="Foster-Nyarko E."/>
            <person name="Jarju S."/>
            <person name="Secka A."/>
            <person name="Antonio M."/>
            <person name="Oren A."/>
            <person name="Chaudhuri R."/>
            <person name="La Ragione R.M."/>
            <person name="Hildebrand F."/>
            <person name="Pallen M.J."/>
        </authorList>
    </citation>
    <scope>NUCLEOTIDE SEQUENCE [LARGE SCALE GENOMIC DNA]</scope>
    <source>
        <strain evidence="3 4">Sa2BUA9</strain>
    </source>
</reference>
<dbReference type="Proteomes" id="UP000640786">
    <property type="component" value="Unassembled WGS sequence"/>
</dbReference>
<gene>
    <name evidence="3" type="ORF">H9650_11625</name>
</gene>
<feature type="region of interest" description="Disordered" evidence="1">
    <location>
        <begin position="71"/>
        <end position="94"/>
    </location>
</feature>
<evidence type="ECO:0000313" key="4">
    <source>
        <dbReference type="Proteomes" id="UP000640786"/>
    </source>
</evidence>
<keyword evidence="4" id="KW-1185">Reference proteome</keyword>
<feature type="transmembrane region" description="Helical" evidence="2">
    <location>
        <begin position="41"/>
        <end position="66"/>
    </location>
</feature>
<organism evidence="3 4">
    <name type="scientific">Psychrobacillus faecigallinarum</name>
    <dbReference type="NCBI Taxonomy" id="2762235"/>
    <lineage>
        <taxon>Bacteria</taxon>
        <taxon>Bacillati</taxon>
        <taxon>Bacillota</taxon>
        <taxon>Bacilli</taxon>
        <taxon>Bacillales</taxon>
        <taxon>Bacillaceae</taxon>
        <taxon>Psychrobacillus</taxon>
    </lineage>
</organism>
<feature type="compositionally biased region" description="Polar residues" evidence="1">
    <location>
        <begin position="71"/>
        <end position="82"/>
    </location>
</feature>
<accession>A0ABR8RAE1</accession>
<evidence type="ECO:0000256" key="2">
    <source>
        <dbReference type="SAM" id="Phobius"/>
    </source>
</evidence>
<dbReference type="RefSeq" id="WP_191697294.1">
    <property type="nucleotide sequence ID" value="NZ_JACSQO010000005.1"/>
</dbReference>